<dbReference type="AlphaFoldDB" id="A0A545V0M6"/>
<name>A0A545V0M6_9HYPO</name>
<comment type="caution">
    <text evidence="1">The sequence shown here is derived from an EMBL/GenBank/DDBJ whole genome shotgun (WGS) entry which is preliminary data.</text>
</comment>
<organism evidence="1 2">
    <name type="scientific">Cordyceps javanica</name>
    <dbReference type="NCBI Taxonomy" id="43265"/>
    <lineage>
        <taxon>Eukaryota</taxon>
        <taxon>Fungi</taxon>
        <taxon>Dikarya</taxon>
        <taxon>Ascomycota</taxon>
        <taxon>Pezizomycotina</taxon>
        <taxon>Sordariomycetes</taxon>
        <taxon>Hypocreomycetidae</taxon>
        <taxon>Hypocreales</taxon>
        <taxon>Cordycipitaceae</taxon>
        <taxon>Cordyceps</taxon>
    </lineage>
</organism>
<reference evidence="1 2" key="1">
    <citation type="journal article" date="2019" name="Appl. Microbiol. Biotechnol.">
        <title>Genome sequence of Isaria javanica and comparative genome analysis insights into family S53 peptidase evolution in fungal entomopathogens.</title>
        <authorList>
            <person name="Lin R."/>
            <person name="Zhang X."/>
            <person name="Xin B."/>
            <person name="Zou M."/>
            <person name="Gao Y."/>
            <person name="Qin F."/>
            <person name="Hu Q."/>
            <person name="Xie B."/>
            <person name="Cheng X."/>
        </authorList>
    </citation>
    <scope>NUCLEOTIDE SEQUENCE [LARGE SCALE GENOMIC DNA]</scope>
    <source>
        <strain evidence="1 2">IJ1G</strain>
    </source>
</reference>
<evidence type="ECO:0000313" key="1">
    <source>
        <dbReference type="EMBL" id="TQV95274.1"/>
    </source>
</evidence>
<accession>A0A545V0M6</accession>
<evidence type="ECO:0000313" key="2">
    <source>
        <dbReference type="Proteomes" id="UP000315783"/>
    </source>
</evidence>
<dbReference type="Proteomes" id="UP000315783">
    <property type="component" value="Unassembled WGS sequence"/>
</dbReference>
<dbReference type="EMBL" id="SPUK01000008">
    <property type="protein sequence ID" value="TQV95274.1"/>
    <property type="molecule type" value="Genomic_DNA"/>
</dbReference>
<sequence>MWRHFDRALNVQQRASGINSGTATRREIGRAPLLLFLSFYTACSSPSLLLRTVYKNRKESNSSQEMDKNRWK</sequence>
<gene>
    <name evidence="1" type="ORF">IF1G_06261</name>
</gene>
<proteinExistence type="predicted"/>
<protein>
    <submittedName>
        <fullName evidence="1">Uncharacterized protein</fullName>
    </submittedName>
</protein>
<keyword evidence="2" id="KW-1185">Reference proteome</keyword>